<keyword evidence="2 7" id="KW-0444">Lipid biosynthesis</keyword>
<evidence type="ECO:0000256" key="3">
    <source>
        <dbReference type="ARBA" id="ARBA00022553"/>
    </source>
</evidence>
<dbReference type="NCBIfam" id="NF002148">
    <property type="entry name" value="PRK00982.1-2"/>
    <property type="match status" value="1"/>
</dbReference>
<evidence type="ECO:0000256" key="4">
    <source>
        <dbReference type="ARBA" id="ARBA00022832"/>
    </source>
</evidence>
<dbReference type="GO" id="GO:0000036">
    <property type="term" value="F:acyl carrier activity"/>
    <property type="evidence" value="ECO:0007669"/>
    <property type="project" value="UniProtKB-UniRule"/>
</dbReference>
<feature type="modified residue" description="O-(pantetheine 4'-phosphoryl)serine" evidence="7">
    <location>
        <position position="39"/>
    </location>
</feature>
<dbReference type="InterPro" id="IPR003231">
    <property type="entry name" value="ACP"/>
</dbReference>
<dbReference type="PANTHER" id="PTHR20863">
    <property type="entry name" value="ACYL CARRIER PROTEIN"/>
    <property type="match status" value="1"/>
</dbReference>
<dbReference type="PROSITE" id="PS50075">
    <property type="entry name" value="CARRIER"/>
    <property type="match status" value="1"/>
</dbReference>
<dbReference type="NCBIfam" id="TIGR00517">
    <property type="entry name" value="acyl_carrier"/>
    <property type="match status" value="1"/>
</dbReference>
<dbReference type="NCBIfam" id="NF002150">
    <property type="entry name" value="PRK00982.1-4"/>
    <property type="match status" value="1"/>
</dbReference>
<comment type="caution">
    <text evidence="11">The sequence shown here is derived from an EMBL/GenBank/DDBJ whole genome shotgun (WGS) entry which is preliminary data.</text>
</comment>
<keyword evidence="6 7" id="KW-0275">Fatty acid biosynthesis</keyword>
<protein>
    <recommendedName>
        <fullName evidence="7 8">Acyl carrier protein</fullName>
        <shortName evidence="7">ACP</shortName>
    </recommendedName>
</protein>
<dbReference type="GO" id="GO:0016020">
    <property type="term" value="C:membrane"/>
    <property type="evidence" value="ECO:0007669"/>
    <property type="project" value="GOC"/>
</dbReference>
<feature type="domain" description="Carrier" evidence="10">
    <location>
        <begin position="4"/>
        <end position="79"/>
    </location>
</feature>
<dbReference type="GO" id="GO:0005829">
    <property type="term" value="C:cytosol"/>
    <property type="evidence" value="ECO:0007669"/>
    <property type="project" value="TreeGrafter"/>
</dbReference>
<comment type="PTM">
    <text evidence="7">4'-phosphopantetheine is transferred from CoA to a specific serine of apo-ACP by AcpS. This modification is essential for activity because fatty acids are bound in thioester linkage to the sulfhydryl of the prosthetic group.</text>
</comment>
<dbReference type="GO" id="GO:0000035">
    <property type="term" value="F:acyl binding"/>
    <property type="evidence" value="ECO:0007669"/>
    <property type="project" value="TreeGrafter"/>
</dbReference>
<dbReference type="Proteomes" id="UP000824145">
    <property type="component" value="Unassembled WGS sequence"/>
</dbReference>
<evidence type="ECO:0000313" key="11">
    <source>
        <dbReference type="EMBL" id="HIU62376.1"/>
    </source>
</evidence>
<evidence type="ECO:0000256" key="2">
    <source>
        <dbReference type="ARBA" id="ARBA00022516"/>
    </source>
</evidence>
<dbReference type="InterPro" id="IPR009081">
    <property type="entry name" value="PP-bd_ACP"/>
</dbReference>
<evidence type="ECO:0000256" key="6">
    <source>
        <dbReference type="ARBA" id="ARBA00023160"/>
    </source>
</evidence>
<reference evidence="11" key="1">
    <citation type="submission" date="2020-10" db="EMBL/GenBank/DDBJ databases">
        <authorList>
            <person name="Gilroy R."/>
        </authorList>
    </citation>
    <scope>NUCLEOTIDE SEQUENCE</scope>
    <source>
        <strain evidence="11">9366</strain>
    </source>
</reference>
<evidence type="ECO:0000256" key="8">
    <source>
        <dbReference type="NCBIfam" id="TIGR00517"/>
    </source>
</evidence>
<dbReference type="InterPro" id="IPR036736">
    <property type="entry name" value="ACP-like_sf"/>
</dbReference>
<comment type="function">
    <text evidence="7 9">Carrier of the growing fatty acid chain in fatty acid biosynthesis.</text>
</comment>
<comment type="subcellular location">
    <subcellularLocation>
        <location evidence="7">Cytoplasm</location>
    </subcellularLocation>
</comment>
<keyword evidence="1 7" id="KW-0596">Phosphopantetheine</keyword>
<evidence type="ECO:0000256" key="9">
    <source>
        <dbReference type="RuleBase" id="RU003545"/>
    </source>
</evidence>
<comment type="pathway">
    <text evidence="7 9">Lipid metabolism; fatty acid biosynthesis.</text>
</comment>
<dbReference type="GO" id="GO:0009245">
    <property type="term" value="P:lipid A biosynthetic process"/>
    <property type="evidence" value="ECO:0007669"/>
    <property type="project" value="TreeGrafter"/>
</dbReference>
<sequence length="80" mass="9170">MKKEDILEKLKEIIASIMKTDVSGVSRESRLKEDLRADSLDKINMLMALEEAYDIEMDEEEALTFKTVGDVVDYLVKELS</sequence>
<gene>
    <name evidence="7 11" type="primary">acpP</name>
    <name evidence="11" type="ORF">IAB07_01220</name>
</gene>
<evidence type="ECO:0000256" key="1">
    <source>
        <dbReference type="ARBA" id="ARBA00022450"/>
    </source>
</evidence>
<dbReference type="PANTHER" id="PTHR20863:SF76">
    <property type="entry name" value="CARRIER DOMAIN-CONTAINING PROTEIN"/>
    <property type="match status" value="1"/>
</dbReference>
<dbReference type="HAMAP" id="MF_01217">
    <property type="entry name" value="Acyl_carrier"/>
    <property type="match status" value="1"/>
</dbReference>
<keyword evidence="5 7" id="KW-0443">Lipid metabolism</keyword>
<evidence type="ECO:0000256" key="7">
    <source>
        <dbReference type="HAMAP-Rule" id="MF_01217"/>
    </source>
</evidence>
<accession>A0A9D1SJD9</accession>
<dbReference type="AlphaFoldDB" id="A0A9D1SJD9"/>
<evidence type="ECO:0000256" key="5">
    <source>
        <dbReference type="ARBA" id="ARBA00023098"/>
    </source>
</evidence>
<dbReference type="EMBL" id="DVNJ01000003">
    <property type="protein sequence ID" value="HIU62376.1"/>
    <property type="molecule type" value="Genomic_DNA"/>
</dbReference>
<organism evidence="11 12">
    <name type="scientific">Candidatus Caccalectryoclostridium excrementigallinarum</name>
    <dbReference type="NCBI Taxonomy" id="2840710"/>
    <lineage>
        <taxon>Bacteria</taxon>
        <taxon>Bacillati</taxon>
        <taxon>Bacillota</taxon>
        <taxon>Clostridia</taxon>
        <taxon>Christensenellales</taxon>
        <taxon>Christensenellaceae</taxon>
        <taxon>Christensenellaceae incertae sedis</taxon>
        <taxon>Candidatus Caccalectryoclostridium</taxon>
    </lineage>
</organism>
<evidence type="ECO:0000313" key="12">
    <source>
        <dbReference type="Proteomes" id="UP000824145"/>
    </source>
</evidence>
<dbReference type="Gene3D" id="1.10.1200.10">
    <property type="entry name" value="ACP-like"/>
    <property type="match status" value="1"/>
</dbReference>
<dbReference type="Pfam" id="PF00550">
    <property type="entry name" value="PP-binding"/>
    <property type="match status" value="1"/>
</dbReference>
<name>A0A9D1SJD9_9FIRM</name>
<reference evidence="11" key="2">
    <citation type="journal article" date="2021" name="PeerJ">
        <title>Extensive microbial diversity within the chicken gut microbiome revealed by metagenomics and culture.</title>
        <authorList>
            <person name="Gilroy R."/>
            <person name="Ravi A."/>
            <person name="Getino M."/>
            <person name="Pursley I."/>
            <person name="Horton D.L."/>
            <person name="Alikhan N.F."/>
            <person name="Baker D."/>
            <person name="Gharbi K."/>
            <person name="Hall N."/>
            <person name="Watson M."/>
            <person name="Adriaenssens E.M."/>
            <person name="Foster-Nyarko E."/>
            <person name="Jarju S."/>
            <person name="Secka A."/>
            <person name="Antonio M."/>
            <person name="Oren A."/>
            <person name="Chaudhuri R.R."/>
            <person name="La Ragione R."/>
            <person name="Hildebrand F."/>
            <person name="Pallen M.J."/>
        </authorList>
    </citation>
    <scope>NUCLEOTIDE SEQUENCE</scope>
    <source>
        <strain evidence="11">9366</strain>
    </source>
</reference>
<evidence type="ECO:0000259" key="10">
    <source>
        <dbReference type="PROSITE" id="PS50075"/>
    </source>
</evidence>
<keyword evidence="4 7" id="KW-0276">Fatty acid metabolism</keyword>
<keyword evidence="7" id="KW-0963">Cytoplasm</keyword>
<comment type="similarity">
    <text evidence="7">Belongs to the acyl carrier protein (ACP) family.</text>
</comment>
<proteinExistence type="inferred from homology"/>
<comment type="PTM">
    <text evidence="9">4'-phosphopantetheine is transferred from CoA to a specific serine of apo-ACP by acpS.</text>
</comment>
<keyword evidence="3 7" id="KW-0597">Phosphoprotein</keyword>
<dbReference type="SUPFAM" id="SSF47336">
    <property type="entry name" value="ACP-like"/>
    <property type="match status" value="1"/>
</dbReference>